<dbReference type="RefSeq" id="WP_119605275.1">
    <property type="nucleotide sequence ID" value="NZ_QXUF01000067.1"/>
</dbReference>
<dbReference type="Gene3D" id="3.40.630.30">
    <property type="match status" value="1"/>
</dbReference>
<evidence type="ECO:0000313" key="4">
    <source>
        <dbReference type="EMBL" id="RIM99604.1"/>
    </source>
</evidence>
<keyword evidence="2" id="KW-0012">Acyltransferase</keyword>
<organism evidence="4 5">
    <name type="scientific">Staphylococcus shinii</name>
    <dbReference type="NCBI Taxonomy" id="2912228"/>
    <lineage>
        <taxon>Bacteria</taxon>
        <taxon>Bacillati</taxon>
        <taxon>Bacillota</taxon>
        <taxon>Bacilli</taxon>
        <taxon>Bacillales</taxon>
        <taxon>Staphylococcaceae</taxon>
        <taxon>Staphylococcus</taxon>
    </lineage>
</organism>
<evidence type="ECO:0000256" key="2">
    <source>
        <dbReference type="ARBA" id="ARBA00023315"/>
    </source>
</evidence>
<gene>
    <name evidence="4" type="ORF">BU112_09640</name>
</gene>
<dbReference type="EMBL" id="QXUF01000067">
    <property type="protein sequence ID" value="RIM99604.1"/>
    <property type="molecule type" value="Genomic_DNA"/>
</dbReference>
<dbReference type="Pfam" id="PF00583">
    <property type="entry name" value="Acetyltransf_1"/>
    <property type="match status" value="1"/>
</dbReference>
<reference evidence="4 5" key="1">
    <citation type="journal article" date="2016" name="Front. Microbiol.">
        <title>Comprehensive Phylogenetic Analysis of Bovine Non-aureus Staphylococci Species Based on Whole-Genome Sequencing.</title>
        <authorList>
            <person name="Naushad S."/>
            <person name="Barkema H.W."/>
            <person name="Luby C."/>
            <person name="Condas L.A."/>
            <person name="Nobrega D.B."/>
            <person name="Carson D.A."/>
            <person name="De Buck J."/>
        </authorList>
    </citation>
    <scope>NUCLEOTIDE SEQUENCE [LARGE SCALE GENOMIC DNA]</scope>
    <source>
        <strain evidence="4 5">SNUC 4554</strain>
    </source>
</reference>
<dbReference type="OrthoDB" id="1706389at2"/>
<proteinExistence type="predicted"/>
<dbReference type="InterPro" id="IPR051556">
    <property type="entry name" value="N-term/lysine_N-AcTrnsfr"/>
</dbReference>
<dbReference type="PANTHER" id="PTHR42919:SF8">
    <property type="entry name" value="N-ALPHA-ACETYLTRANSFERASE 50"/>
    <property type="match status" value="1"/>
</dbReference>
<evidence type="ECO:0000256" key="1">
    <source>
        <dbReference type="ARBA" id="ARBA00022679"/>
    </source>
</evidence>
<name>A0A418IEA1_9STAP</name>
<dbReference type="SUPFAM" id="SSF55729">
    <property type="entry name" value="Acyl-CoA N-acyltransferases (Nat)"/>
    <property type="match status" value="1"/>
</dbReference>
<evidence type="ECO:0000313" key="5">
    <source>
        <dbReference type="Proteomes" id="UP000286317"/>
    </source>
</evidence>
<dbReference type="GO" id="GO:0016747">
    <property type="term" value="F:acyltransferase activity, transferring groups other than amino-acyl groups"/>
    <property type="evidence" value="ECO:0007669"/>
    <property type="project" value="InterPro"/>
</dbReference>
<sequence length="155" mass="17894">MEQLSLSQNKFIAEVANIHEEQLEQQYYDYQKSNLSVALRIEMIERSLKLEAGHILIETLNDILVGVVWGQFEVVGCKVVIEMLYVHPEYRNQGIGDKLKTSIESWGINQGAQKIESTVAYSNKEMIEMNLKRDYQVEKLIMSKKLSVINEDNNN</sequence>
<comment type="caution">
    <text evidence="4">The sequence shown here is derived from an EMBL/GenBank/DDBJ whole genome shotgun (WGS) entry which is preliminary data.</text>
</comment>
<dbReference type="InterPro" id="IPR000182">
    <property type="entry name" value="GNAT_dom"/>
</dbReference>
<feature type="domain" description="N-acetyltransferase" evidence="3">
    <location>
        <begin position="13"/>
        <end position="147"/>
    </location>
</feature>
<accession>A0A418IEA1</accession>
<dbReference type="AlphaFoldDB" id="A0A418IEA1"/>
<dbReference type="PANTHER" id="PTHR42919">
    <property type="entry name" value="N-ALPHA-ACETYLTRANSFERASE"/>
    <property type="match status" value="1"/>
</dbReference>
<protein>
    <submittedName>
        <fullName evidence="4">GNAT family N-acetyltransferase</fullName>
    </submittedName>
</protein>
<evidence type="ECO:0000259" key="3">
    <source>
        <dbReference type="PROSITE" id="PS51186"/>
    </source>
</evidence>
<dbReference type="CDD" id="cd04301">
    <property type="entry name" value="NAT_SF"/>
    <property type="match status" value="1"/>
</dbReference>
<dbReference type="InterPro" id="IPR016181">
    <property type="entry name" value="Acyl_CoA_acyltransferase"/>
</dbReference>
<keyword evidence="5" id="KW-1185">Reference proteome</keyword>
<dbReference type="Proteomes" id="UP000286317">
    <property type="component" value="Unassembled WGS sequence"/>
</dbReference>
<dbReference type="PROSITE" id="PS51186">
    <property type="entry name" value="GNAT"/>
    <property type="match status" value="1"/>
</dbReference>
<keyword evidence="1" id="KW-0808">Transferase</keyword>